<feature type="region of interest" description="Disordered" evidence="1">
    <location>
        <begin position="281"/>
        <end position="338"/>
    </location>
</feature>
<keyword evidence="2" id="KW-1133">Transmembrane helix</keyword>
<feature type="compositionally biased region" description="Polar residues" evidence="1">
    <location>
        <begin position="304"/>
        <end position="338"/>
    </location>
</feature>
<sequence>MPSQGSLSTSLYGSQSTGIDARSLTDSRPANYAKRAGIAASYPLRGIWYFLRNKEFWPLFSGRLLPLSLISFFVYFILFTFAFLPQFAFLAIFHGWGAWVNAVVLTLGEGLIIIQGLFEGFFVDECRVDVFDATFIKLGLKDLVSPHRILFNEAPNSVKMLGKPTSPAIYQPWSIIQIVELVVFLPLNLVPYVGTPAFIIITGTRLGKLSHYRWFQLRGLSKEEQRREIKLLTWDYVWFGTVAMILELVPILSFFFLLTTTTGSALWAARIEDERKRTGVDSLIVNEQVPTEAPPENPDDGNDTENSAGQVDSPQSTVTVFDNSGESSNGFPNGQSCQMQGTTTVFVTVYPTGPVSKGNESPAAITGTDGTPDHTGYRTIQVSPLDSSNGNRPTVQVFTTLTISDLWSGGSDSGNNPTSVPSDFGHVTSGSLPSDGSSPSSSVTYGNPASASDKGPVETDDSGDNGSATPGTVTVQNVPSNSPYSTGNTGQVTANPNGGDGDNRGTVVHPSNLYTIVTDTNVEWVTGSDGGPSPVTVISEHTITLGTAATEAISGSGPAVTCWTVTGTDGKETVIESTLNTNQVNGGAPTVTSAAVTGPDGNISPQAVSTAVGQQTPVTTITAGGVIPDYTGPGTARTTAITVLGTDGTATVRYSTWVIETGLVTVASAATLPTGVSVSPGATQAPSNDQGITSCTSYTVIGPDGRPTVIESTLVVPASVVLATELPQNLPNGISVQATAVPGSLIPGAGAITTHSSYTVIGTDGKLTVVETSFLIPGPSATPVATVAPSGVITGVPGQVTAAPGQVGSVEMASQGLTTCLTYTVLGTDGLPTVLESTVVMPNSNVLPTGTIIGLPSLVPEGQTNGLPQGVSIPAQTGSGYTTCITVDVLGPNGVATPVVETIVLTTQESGLQGATVLATSLRFPSVVPPGFSDLHQGVTPSETVSVSPITTAVTLTVVGPNGVPSPVVQTIVITPQPQALTSGVTNAVTIPEAASAVSPALEEYGTGSPATPTVLSPPVVSSELGGLPVGTDVGAKPSIFTIVTGPGGIPVLSVVTAVPLSVYNSPGNADNKGLPVSGPAPQGTPGGYGWQPAGASPDGYGALSSLFNPQASPIATSVQTSTWVNVIPEPTTTYTMKFALTTLTTVTVPSKVPVVKRAVQPLKKFVPLGAGWANSTSASLPPLTESATLVPPSMDPTPAPSTPSIAAPPPASVMCPAGGKVGNTTVNFDTLKPGPLFNPAADFWFSEGFLVAPLSPQSVQGYMASSGGQLVEFVPPALTNPASTGSSDTAEIGVGPNSPNPCFRFNLYSANLGCAALGTEKWCEFEVSAYTYNQATSNEMSLAWSEVKRVPACPSFPHVPCPLTPVTFDGFQNFTSVLVRLHVGLELRTWWADDLQFGWTDNSCEAAQCRQAVTPQPVKREVVESALRRGVWRWTPTGHERMGEEYVWDALN</sequence>
<feature type="compositionally biased region" description="Low complexity" evidence="1">
    <location>
        <begin position="429"/>
        <end position="442"/>
    </location>
</feature>
<keyword evidence="5" id="KW-1185">Reference proteome</keyword>
<feature type="region of interest" description="Disordered" evidence="1">
    <location>
        <begin position="1"/>
        <end position="22"/>
    </location>
</feature>
<feature type="transmembrane region" description="Helical" evidence="2">
    <location>
        <begin position="236"/>
        <end position="258"/>
    </location>
</feature>
<feature type="region of interest" description="Disordered" evidence="1">
    <location>
        <begin position="409"/>
        <end position="507"/>
    </location>
</feature>
<name>A0A0D9NZ90_METAN</name>
<feature type="transmembrane region" description="Helical" evidence="2">
    <location>
        <begin position="96"/>
        <end position="118"/>
    </location>
</feature>
<feature type="region of interest" description="Disordered" evidence="1">
    <location>
        <begin position="353"/>
        <end position="393"/>
    </location>
</feature>
<protein>
    <recommendedName>
        <fullName evidence="3">DUF7371 domain-containing protein</fullName>
    </recommendedName>
</protein>
<keyword evidence="2" id="KW-0812">Transmembrane</keyword>
<feature type="region of interest" description="Disordered" evidence="1">
    <location>
        <begin position="1069"/>
        <end position="1094"/>
    </location>
</feature>
<evidence type="ECO:0000313" key="4">
    <source>
        <dbReference type="EMBL" id="KJK79329.1"/>
    </source>
</evidence>
<dbReference type="Proteomes" id="UP000054544">
    <property type="component" value="Unassembled WGS sequence"/>
</dbReference>
<dbReference type="OrthoDB" id="5385013at2759"/>
<evidence type="ECO:0000256" key="1">
    <source>
        <dbReference type="SAM" id="MobiDB-lite"/>
    </source>
</evidence>
<accession>A0A0D9NZ90</accession>
<feature type="compositionally biased region" description="Polar residues" evidence="1">
    <location>
        <begin position="464"/>
        <end position="496"/>
    </location>
</feature>
<feature type="transmembrane region" description="Helical" evidence="2">
    <location>
        <begin position="64"/>
        <end position="84"/>
    </location>
</feature>
<gene>
    <name evidence="4" type="ORF">H634G_04920</name>
</gene>
<organism evidence="4 5">
    <name type="scientific">Metarhizium anisopliae BRIP 53293</name>
    <dbReference type="NCBI Taxonomy" id="1291518"/>
    <lineage>
        <taxon>Eukaryota</taxon>
        <taxon>Fungi</taxon>
        <taxon>Dikarya</taxon>
        <taxon>Ascomycota</taxon>
        <taxon>Pezizomycotina</taxon>
        <taxon>Sordariomycetes</taxon>
        <taxon>Hypocreomycetidae</taxon>
        <taxon>Hypocreales</taxon>
        <taxon>Clavicipitaceae</taxon>
        <taxon>Metarhizium</taxon>
    </lineage>
</organism>
<evidence type="ECO:0000256" key="2">
    <source>
        <dbReference type="SAM" id="Phobius"/>
    </source>
</evidence>
<keyword evidence="2" id="KW-0472">Membrane</keyword>
<dbReference type="GO" id="GO:0005811">
    <property type="term" value="C:lipid droplet"/>
    <property type="evidence" value="ECO:0007669"/>
    <property type="project" value="TreeGrafter"/>
</dbReference>
<dbReference type="InterPro" id="IPR055795">
    <property type="entry name" value="DUF7371"/>
</dbReference>
<evidence type="ECO:0000313" key="5">
    <source>
        <dbReference type="Proteomes" id="UP000054544"/>
    </source>
</evidence>
<dbReference type="PANTHER" id="PTHR34292">
    <property type="entry name" value="OUTER SPORE WALL PROTEIN LDS1"/>
    <property type="match status" value="1"/>
</dbReference>
<dbReference type="PANTHER" id="PTHR34292:SF1">
    <property type="entry name" value="OUTER SPORE WALL PROTEIN RRT8"/>
    <property type="match status" value="1"/>
</dbReference>
<dbReference type="GO" id="GO:0005619">
    <property type="term" value="C:ascospore wall"/>
    <property type="evidence" value="ECO:0007669"/>
    <property type="project" value="TreeGrafter"/>
</dbReference>
<feature type="domain" description="DUF7371" evidence="3">
    <location>
        <begin position="1222"/>
        <end position="1411"/>
    </location>
</feature>
<reference evidence="5" key="1">
    <citation type="journal article" date="2014" name="BMC Genomics">
        <title>The genome sequence of the biocontrol fungus Metarhizium anisopliae and comparative genomics of Metarhizium species.</title>
        <authorList>
            <person name="Pattemore J.A."/>
            <person name="Hane J.K."/>
            <person name="Williams A.H."/>
            <person name="Wilson B.A."/>
            <person name="Stodart B.J."/>
            <person name="Ash G.J."/>
        </authorList>
    </citation>
    <scope>NUCLEOTIDE SEQUENCE [LARGE SCALE GENOMIC DNA]</scope>
    <source>
        <strain evidence="5">BRIP 53293</strain>
    </source>
</reference>
<evidence type="ECO:0000259" key="3">
    <source>
        <dbReference type="Pfam" id="PF24086"/>
    </source>
</evidence>
<dbReference type="InterPro" id="IPR052786">
    <property type="entry name" value="Spore_wall_assembly"/>
</dbReference>
<dbReference type="EMBL" id="KE384730">
    <property type="protein sequence ID" value="KJK79329.1"/>
    <property type="molecule type" value="Genomic_DNA"/>
</dbReference>
<feature type="compositionally biased region" description="Polar residues" evidence="1">
    <location>
        <begin position="378"/>
        <end position="393"/>
    </location>
</feature>
<dbReference type="GO" id="GO:0005628">
    <property type="term" value="C:prospore membrane"/>
    <property type="evidence" value="ECO:0007669"/>
    <property type="project" value="TreeGrafter"/>
</dbReference>
<dbReference type="STRING" id="1291518.A0A0D9NZ90"/>
<dbReference type="Pfam" id="PF24086">
    <property type="entry name" value="DUF7371"/>
    <property type="match status" value="1"/>
</dbReference>
<proteinExistence type="predicted"/>